<protein>
    <submittedName>
        <fullName evidence="2">Fimbrial major subunit CsuA/B family protein</fullName>
    </submittedName>
</protein>
<evidence type="ECO:0000259" key="1">
    <source>
        <dbReference type="Pfam" id="PF05229"/>
    </source>
</evidence>
<evidence type="ECO:0000313" key="3">
    <source>
        <dbReference type="Proteomes" id="UP000436801"/>
    </source>
</evidence>
<dbReference type="OrthoDB" id="7571961at2"/>
<dbReference type="Pfam" id="PF05229">
    <property type="entry name" value="SCPU"/>
    <property type="match status" value="1"/>
</dbReference>
<dbReference type="Proteomes" id="UP000436801">
    <property type="component" value="Unassembled WGS sequence"/>
</dbReference>
<sequence>MFTHSSITRRAAAASFAFVALLAAQPAMAGDSNGTIGISLDVSGACAVNGGTVTAGTLGELGTITFAPQPGIFGDIDATVVSTRTGGGAITILCSPGLTPAMAIGAGAHADSSVRRMAFGQNMVPYRLYSDANHSNEIMIGQPVALGTATTDAISLPIFARVNSGGKVLAAGAYTDTVQVTLTW</sequence>
<dbReference type="EMBL" id="WSUT01000001">
    <property type="protein sequence ID" value="MWC42264.1"/>
    <property type="molecule type" value="Genomic_DNA"/>
</dbReference>
<accession>A0A6N8LPB4</accession>
<evidence type="ECO:0000313" key="2">
    <source>
        <dbReference type="EMBL" id="MWC42264.1"/>
    </source>
</evidence>
<name>A0A6N8LPB4_9SPHN</name>
<proteinExistence type="predicted"/>
<dbReference type="RefSeq" id="WP_160146781.1">
    <property type="nucleotide sequence ID" value="NZ_FNBI01000004.1"/>
</dbReference>
<gene>
    <name evidence="2" type="ORF">GQR91_01130</name>
</gene>
<reference evidence="2 3" key="1">
    <citation type="submission" date="2019-12" db="EMBL/GenBank/DDBJ databases">
        <authorList>
            <person name="Zheng J."/>
        </authorList>
    </citation>
    <scope>NUCLEOTIDE SEQUENCE [LARGE SCALE GENOMIC DNA]</scope>
    <source>
        <strain evidence="2 3">DSM 27347</strain>
    </source>
</reference>
<feature type="domain" description="Spore coat protein U/FanG" evidence="1">
    <location>
        <begin position="34"/>
        <end position="181"/>
    </location>
</feature>
<dbReference type="SMART" id="SM00972">
    <property type="entry name" value="SCPU"/>
    <property type="match status" value="1"/>
</dbReference>
<dbReference type="AlphaFoldDB" id="A0A6N8LPB4"/>
<dbReference type="InterPro" id="IPR007893">
    <property type="entry name" value="Spore_coat_U/FanG"/>
</dbReference>
<comment type="caution">
    <text evidence="2">The sequence shown here is derived from an EMBL/GenBank/DDBJ whole genome shotgun (WGS) entry which is preliminary data.</text>
</comment>
<dbReference type="PANTHER" id="PTHR37089">
    <property type="entry name" value="PROTEIN U-RELATED"/>
    <property type="match status" value="1"/>
</dbReference>
<dbReference type="InterPro" id="IPR053167">
    <property type="entry name" value="Spore_coat_component"/>
</dbReference>
<organism evidence="2 3">
    <name type="scientific">Sphingomonas carotinifaciens</name>
    <dbReference type="NCBI Taxonomy" id="1166323"/>
    <lineage>
        <taxon>Bacteria</taxon>
        <taxon>Pseudomonadati</taxon>
        <taxon>Pseudomonadota</taxon>
        <taxon>Alphaproteobacteria</taxon>
        <taxon>Sphingomonadales</taxon>
        <taxon>Sphingomonadaceae</taxon>
        <taxon>Sphingomonas</taxon>
    </lineage>
</organism>